<reference evidence="6 7" key="1">
    <citation type="submission" date="2017-12" db="EMBL/GenBank/DDBJ databases">
        <title>Isolation and characterization of an aerobic denitrifying Pseudomonas monteilii CY06 from aquaculture ponds.</title>
        <authorList>
            <person name="Ma Q."/>
            <person name="Cai Y."/>
            <person name="He Z."/>
        </authorList>
    </citation>
    <scope>NUCLEOTIDE SEQUENCE [LARGE SCALE GENOMIC DNA]</scope>
    <source>
        <strain evidence="6 7">CY06</strain>
    </source>
</reference>
<dbReference type="Gene3D" id="3.40.309.10">
    <property type="entry name" value="Aldehyde Dehydrogenase, Chain A, domain 2"/>
    <property type="match status" value="1"/>
</dbReference>
<gene>
    <name evidence="6" type="ORF">CXB65_15570</name>
</gene>
<protein>
    <submittedName>
        <fullName evidence="6">Aldehyde dehydrogenase</fullName>
    </submittedName>
</protein>
<proteinExistence type="inferred from homology"/>
<dbReference type="InterPro" id="IPR016163">
    <property type="entry name" value="Ald_DH_C"/>
</dbReference>
<dbReference type="SUPFAM" id="SSF53720">
    <property type="entry name" value="ALDH-like"/>
    <property type="match status" value="1"/>
</dbReference>
<comment type="similarity">
    <text evidence="1 4">Belongs to the aldehyde dehydrogenase family.</text>
</comment>
<dbReference type="FunFam" id="3.40.605.10:FF:000001">
    <property type="entry name" value="Aldehyde dehydrogenase 1"/>
    <property type="match status" value="1"/>
</dbReference>
<evidence type="ECO:0000259" key="5">
    <source>
        <dbReference type="Pfam" id="PF00171"/>
    </source>
</evidence>
<evidence type="ECO:0000313" key="6">
    <source>
        <dbReference type="EMBL" id="PKI22282.1"/>
    </source>
</evidence>
<evidence type="ECO:0000256" key="2">
    <source>
        <dbReference type="ARBA" id="ARBA00023002"/>
    </source>
</evidence>
<evidence type="ECO:0000313" key="7">
    <source>
        <dbReference type="Proteomes" id="UP000233399"/>
    </source>
</evidence>
<dbReference type="AlphaFoldDB" id="A0A2N1IRU0"/>
<name>A0A2N1IRU0_9PSED</name>
<comment type="caution">
    <text evidence="6">The sequence shown here is derived from an EMBL/GenBank/DDBJ whole genome shotgun (WGS) entry which is preliminary data.</text>
</comment>
<dbReference type="GO" id="GO:0004030">
    <property type="term" value="F:aldehyde dehydrogenase [NAD(P)+] activity"/>
    <property type="evidence" value="ECO:0007669"/>
    <property type="project" value="UniProtKB-ARBA"/>
</dbReference>
<dbReference type="PANTHER" id="PTHR43111">
    <property type="entry name" value="ALDEHYDE DEHYDROGENASE B-RELATED"/>
    <property type="match status" value="1"/>
</dbReference>
<dbReference type="Gene3D" id="3.40.605.10">
    <property type="entry name" value="Aldehyde Dehydrogenase, Chain A, domain 1"/>
    <property type="match status" value="1"/>
</dbReference>
<dbReference type="InterPro" id="IPR016160">
    <property type="entry name" value="Ald_DH_CS_CYS"/>
</dbReference>
<dbReference type="RefSeq" id="WP_101196413.1">
    <property type="nucleotide sequence ID" value="NZ_PJCG01000022.1"/>
</dbReference>
<dbReference type="InterPro" id="IPR015590">
    <property type="entry name" value="Aldehyde_DH_dom"/>
</dbReference>
<evidence type="ECO:0000256" key="4">
    <source>
        <dbReference type="RuleBase" id="RU003345"/>
    </source>
</evidence>
<sequence length="506" mass="55323">MRYAHPGTEGAKVSFKRRYGNFINGEFVTPNKGEYFTSTSPVNGKPIAEFPRSGHEDVEYALDAAHAAADAWGRTSVQKRASILLKIADRIECNLELLAITETWDNGKPIRETLNADIPLAADHFRYFAGCLRAQEGSTAEINEGTVAYHIHEPLGVVGQIIPWNFPLLMAAWKLAPALAAGNCVVLKPAEQTPLGITVLMELIGDLLPKGVLNVVHGFGREAGEALATSKRIAKIAFTGSTPVGSHIMKCAAENIIPSTVELGGKSPNIFFEDIMQAESAFIDKAAEGLVLAFFNQGEVCTCPSRALVQESIYPQFMEVVMKKVLQIKRGDPLDTDTMVGAQASQQQFDKILSYLDIAQKEGAELLTGGKVEKLEGSLATGYYIQPTLLKGNNQMRVFQEEIFGPVVGITTFKDEAEALAIANDTEFGLGAGVWTRDINRAYRMGRGIKAGRVWTNCYHLYPAHAAFGGYKKSGVGRETHKMMLDHYQQTKNLLVSYDINPLGFF</sequence>
<dbReference type="InterPro" id="IPR016161">
    <property type="entry name" value="Ald_DH/histidinol_DH"/>
</dbReference>
<dbReference type="FunFam" id="3.40.309.10:FF:000012">
    <property type="entry name" value="Betaine aldehyde dehydrogenase"/>
    <property type="match status" value="1"/>
</dbReference>
<accession>A0A2N1IRU0</accession>
<evidence type="ECO:0000256" key="1">
    <source>
        <dbReference type="ARBA" id="ARBA00009986"/>
    </source>
</evidence>
<feature type="active site" evidence="3">
    <location>
        <position position="262"/>
    </location>
</feature>
<feature type="domain" description="Aldehyde dehydrogenase" evidence="5">
    <location>
        <begin position="28"/>
        <end position="493"/>
    </location>
</feature>
<dbReference type="PANTHER" id="PTHR43111:SF1">
    <property type="entry name" value="ALDEHYDE DEHYDROGENASE B-RELATED"/>
    <property type="match status" value="1"/>
</dbReference>
<dbReference type="InterPro" id="IPR029510">
    <property type="entry name" value="Ald_DH_CS_GLU"/>
</dbReference>
<dbReference type="Pfam" id="PF00171">
    <property type="entry name" value="Aldedh"/>
    <property type="match status" value="1"/>
</dbReference>
<dbReference type="Proteomes" id="UP000233399">
    <property type="component" value="Unassembled WGS sequence"/>
</dbReference>
<dbReference type="InterPro" id="IPR016162">
    <property type="entry name" value="Ald_DH_N"/>
</dbReference>
<organism evidence="6 7">
    <name type="scientific">Pseudomonas monteilii</name>
    <dbReference type="NCBI Taxonomy" id="76759"/>
    <lineage>
        <taxon>Bacteria</taxon>
        <taxon>Pseudomonadati</taxon>
        <taxon>Pseudomonadota</taxon>
        <taxon>Gammaproteobacteria</taxon>
        <taxon>Pseudomonadales</taxon>
        <taxon>Pseudomonadaceae</taxon>
        <taxon>Pseudomonas</taxon>
    </lineage>
</organism>
<dbReference type="CDD" id="cd07559">
    <property type="entry name" value="ALDH_ACDHII_AcoD-like"/>
    <property type="match status" value="1"/>
</dbReference>
<dbReference type="EMBL" id="PJCG01000022">
    <property type="protein sequence ID" value="PKI22282.1"/>
    <property type="molecule type" value="Genomic_DNA"/>
</dbReference>
<evidence type="ECO:0000256" key="3">
    <source>
        <dbReference type="PROSITE-ProRule" id="PRU10007"/>
    </source>
</evidence>
<dbReference type="PROSITE" id="PS00070">
    <property type="entry name" value="ALDEHYDE_DEHYDR_CYS"/>
    <property type="match status" value="1"/>
</dbReference>
<dbReference type="PROSITE" id="PS00687">
    <property type="entry name" value="ALDEHYDE_DEHYDR_GLU"/>
    <property type="match status" value="1"/>
</dbReference>
<keyword evidence="2 4" id="KW-0560">Oxidoreductase</keyword>